<dbReference type="Pfam" id="PF01694">
    <property type="entry name" value="Rhomboid"/>
    <property type="match status" value="1"/>
</dbReference>
<comment type="similarity">
    <text evidence="2">Belongs to the peptidase S54 family.</text>
</comment>
<reference evidence="9 10" key="1">
    <citation type="submission" date="2020-08" db="EMBL/GenBank/DDBJ databases">
        <title>Genomic Encyclopedia of Type Strains, Phase IV (KMG-IV): sequencing the most valuable type-strain genomes for metagenomic binning, comparative biology and taxonomic classification.</title>
        <authorList>
            <person name="Goeker M."/>
        </authorList>
    </citation>
    <scope>NUCLEOTIDE SEQUENCE [LARGE SCALE GENOMIC DNA]</scope>
    <source>
        <strain evidence="9 10">DSM 7465</strain>
    </source>
</reference>
<proteinExistence type="inferred from homology"/>
<evidence type="ECO:0000259" key="8">
    <source>
        <dbReference type="Pfam" id="PF01694"/>
    </source>
</evidence>
<dbReference type="InterPro" id="IPR050925">
    <property type="entry name" value="Rhomboid_protease_S54"/>
</dbReference>
<feature type="transmembrane region" description="Helical" evidence="7">
    <location>
        <begin position="120"/>
        <end position="138"/>
    </location>
</feature>
<keyword evidence="10" id="KW-1185">Reference proteome</keyword>
<keyword evidence="4" id="KW-0378">Hydrolase</keyword>
<dbReference type="PANTHER" id="PTHR43731">
    <property type="entry name" value="RHOMBOID PROTEASE"/>
    <property type="match status" value="1"/>
</dbReference>
<keyword evidence="5 7" id="KW-1133">Transmembrane helix</keyword>
<keyword evidence="3 7" id="KW-0812">Transmembrane</keyword>
<accession>A0A840HR63</accession>
<feature type="transmembrane region" description="Helical" evidence="7">
    <location>
        <begin position="182"/>
        <end position="202"/>
    </location>
</feature>
<comment type="caution">
    <text evidence="9">The sequence shown here is derived from an EMBL/GenBank/DDBJ whole genome shotgun (WGS) entry which is preliminary data.</text>
</comment>
<dbReference type="SUPFAM" id="SSF144091">
    <property type="entry name" value="Rhomboid-like"/>
    <property type="match status" value="1"/>
</dbReference>
<name>A0A840HR63_9SPHN</name>
<feature type="transmembrane region" description="Helical" evidence="7">
    <location>
        <begin position="158"/>
        <end position="176"/>
    </location>
</feature>
<feature type="domain" description="Peptidase S54 rhomboid" evidence="8">
    <location>
        <begin position="58"/>
        <end position="199"/>
    </location>
</feature>
<gene>
    <name evidence="9" type="ORF">HNQ99_000324</name>
</gene>
<evidence type="ECO:0000256" key="2">
    <source>
        <dbReference type="ARBA" id="ARBA00009045"/>
    </source>
</evidence>
<evidence type="ECO:0000313" key="9">
    <source>
        <dbReference type="EMBL" id="MBB4640044.1"/>
    </source>
</evidence>
<evidence type="ECO:0000256" key="6">
    <source>
        <dbReference type="ARBA" id="ARBA00023136"/>
    </source>
</evidence>
<evidence type="ECO:0000313" key="10">
    <source>
        <dbReference type="Proteomes" id="UP000575068"/>
    </source>
</evidence>
<protein>
    <submittedName>
        <fullName evidence="9">Membrane associated rhomboid family serine protease</fullName>
    </submittedName>
</protein>
<keyword evidence="6 7" id="KW-0472">Membrane</keyword>
<evidence type="ECO:0000256" key="1">
    <source>
        <dbReference type="ARBA" id="ARBA00004141"/>
    </source>
</evidence>
<dbReference type="InterPro" id="IPR035952">
    <property type="entry name" value="Rhomboid-like_sf"/>
</dbReference>
<evidence type="ECO:0000256" key="7">
    <source>
        <dbReference type="SAM" id="Phobius"/>
    </source>
</evidence>
<dbReference type="Proteomes" id="UP000575068">
    <property type="component" value="Unassembled WGS sequence"/>
</dbReference>
<dbReference type="GO" id="GO:0016020">
    <property type="term" value="C:membrane"/>
    <property type="evidence" value="ECO:0007669"/>
    <property type="project" value="UniProtKB-SubCell"/>
</dbReference>
<sequence length="210" mass="22176">MNIPDGKTTNWLGGAIATAFILSFFLWGIDYSAVFGGFIPLRASGGLAVPGGVPVWLTPLTAAFLHAGLLHLSLNMVMLLFCGRFVEKVLGGKLLLLLFLIGAYAAAATEFLFHPSSDNPMIGASGAISAIIGTYALLFSQQEVRAIGFLSANAVRILWLAAAWTIIQIMIGIVSLGGIGRIAIGAHIGGFVAGLLLTKPMVYARFKQRK</sequence>
<dbReference type="GO" id="GO:0006508">
    <property type="term" value="P:proteolysis"/>
    <property type="evidence" value="ECO:0007669"/>
    <property type="project" value="UniProtKB-KW"/>
</dbReference>
<feature type="transmembrane region" description="Helical" evidence="7">
    <location>
        <begin position="94"/>
        <end position="114"/>
    </location>
</feature>
<evidence type="ECO:0000256" key="3">
    <source>
        <dbReference type="ARBA" id="ARBA00022692"/>
    </source>
</evidence>
<dbReference type="GO" id="GO:0004252">
    <property type="term" value="F:serine-type endopeptidase activity"/>
    <property type="evidence" value="ECO:0007669"/>
    <property type="project" value="InterPro"/>
</dbReference>
<feature type="transmembrane region" description="Helical" evidence="7">
    <location>
        <begin position="12"/>
        <end position="39"/>
    </location>
</feature>
<evidence type="ECO:0000256" key="5">
    <source>
        <dbReference type="ARBA" id="ARBA00022989"/>
    </source>
</evidence>
<dbReference type="InterPro" id="IPR022764">
    <property type="entry name" value="Peptidase_S54_rhomboid_dom"/>
</dbReference>
<keyword evidence="9" id="KW-0645">Protease</keyword>
<feature type="transmembrane region" description="Helical" evidence="7">
    <location>
        <begin position="59"/>
        <end position="82"/>
    </location>
</feature>
<dbReference type="EMBL" id="JACHOV010000001">
    <property type="protein sequence ID" value="MBB4640044.1"/>
    <property type="molecule type" value="Genomic_DNA"/>
</dbReference>
<dbReference type="RefSeq" id="WP_322790290.1">
    <property type="nucleotide sequence ID" value="NZ_JACHOV010000001.1"/>
</dbReference>
<dbReference type="PANTHER" id="PTHR43731:SF14">
    <property type="entry name" value="PRESENILIN-ASSOCIATED RHOMBOID-LIKE PROTEIN, MITOCHONDRIAL"/>
    <property type="match status" value="1"/>
</dbReference>
<organism evidence="9 10">
    <name type="scientific">Rhizorhapis suberifaciens</name>
    <name type="common">corky root of lettuce</name>
    <dbReference type="NCBI Taxonomy" id="13656"/>
    <lineage>
        <taxon>Bacteria</taxon>
        <taxon>Pseudomonadati</taxon>
        <taxon>Pseudomonadota</taxon>
        <taxon>Alphaproteobacteria</taxon>
        <taxon>Sphingomonadales</taxon>
        <taxon>Sphingomonadaceae</taxon>
        <taxon>Rhizorhapis</taxon>
    </lineage>
</organism>
<comment type="subcellular location">
    <subcellularLocation>
        <location evidence="1">Membrane</location>
        <topology evidence="1">Multi-pass membrane protein</topology>
    </subcellularLocation>
</comment>
<dbReference type="AlphaFoldDB" id="A0A840HR63"/>
<dbReference type="Gene3D" id="1.20.1540.10">
    <property type="entry name" value="Rhomboid-like"/>
    <property type="match status" value="1"/>
</dbReference>
<evidence type="ECO:0000256" key="4">
    <source>
        <dbReference type="ARBA" id="ARBA00022801"/>
    </source>
</evidence>